<evidence type="ECO:0000313" key="2">
    <source>
        <dbReference type="Proteomes" id="UP000266177"/>
    </source>
</evidence>
<evidence type="ECO:0000313" key="1">
    <source>
        <dbReference type="EMBL" id="RJG18973.1"/>
    </source>
</evidence>
<sequence>MHNLCPDTAVRHAGIILRPVWRLHRDRKVLAGLGEGLSVAAMEALRRQTGYRIIDLSPGEGQVQDCLAQHGGSALAWGRRV</sequence>
<dbReference type="RefSeq" id="WP_119796307.1">
    <property type="nucleotide sequence ID" value="NZ_QYZD01000041.1"/>
</dbReference>
<dbReference type="AlphaFoldDB" id="A0A3A3GBW4"/>
<dbReference type="Proteomes" id="UP000266177">
    <property type="component" value="Unassembled WGS sequence"/>
</dbReference>
<reference evidence="1 2" key="1">
    <citation type="submission" date="2018-09" db="EMBL/GenBank/DDBJ databases">
        <title>Paenibacillus SK2017-BO5.</title>
        <authorList>
            <person name="Piskunova J.V."/>
            <person name="Dubiley S.A."/>
            <person name="Severinov K.V."/>
        </authorList>
    </citation>
    <scope>NUCLEOTIDE SEQUENCE [LARGE SCALE GENOMIC DNA]</scope>
    <source>
        <strain evidence="1 2">BO5</strain>
    </source>
</reference>
<gene>
    <name evidence="1" type="ORF">DQX05_26520</name>
</gene>
<dbReference type="EMBL" id="QYZD01000041">
    <property type="protein sequence ID" value="RJG18973.1"/>
    <property type="molecule type" value="Genomic_DNA"/>
</dbReference>
<proteinExistence type="predicted"/>
<organism evidence="1 2">
    <name type="scientific">Paenibacillus thiaminolyticus</name>
    <name type="common">Bacillus thiaminolyticus</name>
    <dbReference type="NCBI Taxonomy" id="49283"/>
    <lineage>
        <taxon>Bacteria</taxon>
        <taxon>Bacillati</taxon>
        <taxon>Bacillota</taxon>
        <taxon>Bacilli</taxon>
        <taxon>Bacillales</taxon>
        <taxon>Paenibacillaceae</taxon>
        <taxon>Paenibacillus</taxon>
    </lineage>
</organism>
<name>A0A3A3GBW4_PANTH</name>
<accession>A0A3A3GBW4</accession>
<comment type="caution">
    <text evidence="1">The sequence shown here is derived from an EMBL/GenBank/DDBJ whole genome shotgun (WGS) entry which is preliminary data.</text>
</comment>
<protein>
    <submittedName>
        <fullName evidence="1">Uncharacterized protein</fullName>
    </submittedName>
</protein>